<reference evidence="4" key="1">
    <citation type="submission" date="2025-08" db="UniProtKB">
        <authorList>
            <consortium name="RefSeq"/>
        </authorList>
    </citation>
    <scope>IDENTIFICATION</scope>
    <source>
        <tissue evidence="4">Whole Larva</tissue>
    </source>
</reference>
<organism evidence="3 4">
    <name type="scientific">Nicrophorus vespilloides</name>
    <name type="common">Boreal carrion beetle</name>
    <dbReference type="NCBI Taxonomy" id="110193"/>
    <lineage>
        <taxon>Eukaryota</taxon>
        <taxon>Metazoa</taxon>
        <taxon>Ecdysozoa</taxon>
        <taxon>Arthropoda</taxon>
        <taxon>Hexapoda</taxon>
        <taxon>Insecta</taxon>
        <taxon>Pterygota</taxon>
        <taxon>Neoptera</taxon>
        <taxon>Endopterygota</taxon>
        <taxon>Coleoptera</taxon>
        <taxon>Polyphaga</taxon>
        <taxon>Staphyliniformia</taxon>
        <taxon>Silphidae</taxon>
        <taxon>Nicrophorinae</taxon>
        <taxon>Nicrophorus</taxon>
    </lineage>
</organism>
<evidence type="ECO:0000313" key="3">
    <source>
        <dbReference type="Proteomes" id="UP000695000"/>
    </source>
</evidence>
<accession>A0ABM1N587</accession>
<proteinExistence type="inferred from homology"/>
<dbReference type="InterPro" id="IPR043144">
    <property type="entry name" value="Mal/L-sulf/L-lact_DH-like_ah"/>
</dbReference>
<keyword evidence="2" id="KW-0560">Oxidoreductase</keyword>
<evidence type="ECO:0000256" key="1">
    <source>
        <dbReference type="ARBA" id="ARBA00006056"/>
    </source>
</evidence>
<dbReference type="Gene3D" id="3.30.1370.60">
    <property type="entry name" value="Hypothetical oxidoreductase yiak, domain 2"/>
    <property type="match status" value="1"/>
</dbReference>
<sequence length="421" mass="45430">MLLHIHNNMVEASHHSQSDNMTTAGTILAQFTSRFFQKHIKVSAFVNNLFLARYSSNMATKLLDIDTPVIPLNEGKRFIVDCMVAVGTPKNHADALANLLIEADYRGHYSHGMNRLEIYVNDINAGVCDARASPTILKESPATAWVDGNNGLGAVVGNFCMDLAMKKAKEVGIGWVSCKGSNHYGIAGMYSLQAINNGLLGMSFTNTSPFMAPTRSKEAVLGTNPISLGAPAKDGDSFVLDMATTAVAVGKVEIQRRKNEPIPEGWALGPSGSTITDAQMACDNGCLMPLGGKEINSGYKGFGLGMLVEIFCGILGGSTYGPNIRKWGNTSRVADLGQCFIAIDPNCFAPGFEIRMSDLMNYIRNLTPAEVDKPVLVAGDPERLHMEAVDKFGGVRYLPNQHESCNRLSKELNVKPLVALK</sequence>
<dbReference type="Proteomes" id="UP000695000">
    <property type="component" value="Unplaced"/>
</dbReference>
<comment type="similarity">
    <text evidence="1">Belongs to the LDH2/MDH2 oxidoreductase family.</text>
</comment>
<dbReference type="PANTHER" id="PTHR11091:SF0">
    <property type="entry name" value="MALATE DEHYDROGENASE"/>
    <property type="match status" value="1"/>
</dbReference>
<dbReference type="InterPro" id="IPR036111">
    <property type="entry name" value="Mal/L-sulfo/L-lacto_DH-like_sf"/>
</dbReference>
<dbReference type="PANTHER" id="PTHR11091">
    <property type="entry name" value="OXIDOREDUCTASE-RELATED"/>
    <property type="match status" value="1"/>
</dbReference>
<protein>
    <submittedName>
        <fullName evidence="4">Uncharacterized oxidoreductase YjmC isoform X1</fullName>
    </submittedName>
</protein>
<dbReference type="GeneID" id="108566553"/>
<dbReference type="Gene3D" id="1.10.1530.10">
    <property type="match status" value="1"/>
</dbReference>
<evidence type="ECO:0000256" key="2">
    <source>
        <dbReference type="ARBA" id="ARBA00023002"/>
    </source>
</evidence>
<dbReference type="Pfam" id="PF02615">
    <property type="entry name" value="Ldh_2"/>
    <property type="match status" value="1"/>
</dbReference>
<dbReference type="InterPro" id="IPR003767">
    <property type="entry name" value="Malate/L-lactate_DH-like"/>
</dbReference>
<dbReference type="RefSeq" id="XP_017781987.1">
    <property type="nucleotide sequence ID" value="XM_017926498.1"/>
</dbReference>
<name>A0ABM1N587_NICVS</name>
<dbReference type="InterPro" id="IPR043143">
    <property type="entry name" value="Mal/L-sulf/L-lact_DH-like_NADP"/>
</dbReference>
<keyword evidence="3" id="KW-1185">Reference proteome</keyword>
<gene>
    <name evidence="4" type="primary">LOC108566553</name>
</gene>
<evidence type="ECO:0000313" key="4">
    <source>
        <dbReference type="RefSeq" id="XP_017781987.1"/>
    </source>
</evidence>
<dbReference type="SUPFAM" id="SSF89733">
    <property type="entry name" value="L-sulfolactate dehydrogenase-like"/>
    <property type="match status" value="1"/>
</dbReference>